<accession>G2HEN3</accession>
<keyword evidence="1" id="KW-0472">Membrane</keyword>
<evidence type="ECO:0000256" key="1">
    <source>
        <dbReference type="SAM" id="Phobius"/>
    </source>
</evidence>
<evidence type="ECO:0000313" key="2">
    <source>
        <dbReference type="EMBL" id="BAK62191.1"/>
    </source>
</evidence>
<keyword evidence="1" id="KW-0812">Transmembrane</keyword>
<dbReference type="PANTHER" id="PTHR12138:SF133">
    <property type="entry name" value="SECRETED PROTEIN"/>
    <property type="match status" value="1"/>
</dbReference>
<sequence length="64" mass="7058">MSESKPPVLKQIFLLKFSASLILFSFSLRWSLTLLPKLEYSGAISAHCNLHLPDSSHFPASASP</sequence>
<dbReference type="EMBL" id="AK305197">
    <property type="protein sequence ID" value="BAK62191.1"/>
    <property type="molecule type" value="mRNA"/>
</dbReference>
<reference evidence="2" key="1">
    <citation type="journal article" date="2011" name="Funct. Integr. Genomics">
        <title>Major chimpanzee-specific structural changes in sperm development-associated genes.</title>
        <authorList>
            <person name="Kim R.N."/>
            <person name="Kim D.W."/>
            <person name="Choi S.H."/>
            <person name="Chae S.H."/>
            <person name="Nam S.H."/>
            <person name="Kim D.W."/>
            <person name="Kim A."/>
            <person name="Kang A."/>
            <person name="Park K.H."/>
            <person name="Lee Y.S."/>
            <person name="Hirai M."/>
            <person name="Suzuki Y."/>
            <person name="Sugano S."/>
            <person name="Hashimoto K."/>
            <person name="Kim D.S."/>
            <person name="Park H.S."/>
        </authorList>
    </citation>
    <scope>NUCLEOTIDE SEQUENCE</scope>
    <source>
        <tissue evidence="2">Testis</tissue>
    </source>
</reference>
<name>G2HEN3_PANTR</name>
<dbReference type="PANTHER" id="PTHR12138">
    <property type="entry name" value="PRIMATE-EXPANDED PROTEIN FAMILY"/>
    <property type="match status" value="1"/>
</dbReference>
<proteinExistence type="evidence at transcript level"/>
<protein>
    <submittedName>
        <fullName evidence="2">Uncharacterized protein</fullName>
    </submittedName>
</protein>
<keyword evidence="1" id="KW-1133">Transmembrane helix</keyword>
<dbReference type="AlphaFoldDB" id="G2HEN3"/>
<feature type="transmembrane region" description="Helical" evidence="1">
    <location>
        <begin position="12"/>
        <end position="32"/>
    </location>
</feature>
<organism evidence="2">
    <name type="scientific">Pan troglodytes</name>
    <name type="common">Chimpanzee</name>
    <dbReference type="NCBI Taxonomy" id="9598"/>
    <lineage>
        <taxon>Eukaryota</taxon>
        <taxon>Metazoa</taxon>
        <taxon>Chordata</taxon>
        <taxon>Craniata</taxon>
        <taxon>Vertebrata</taxon>
        <taxon>Euteleostomi</taxon>
        <taxon>Mammalia</taxon>
        <taxon>Eutheria</taxon>
        <taxon>Euarchontoglires</taxon>
        <taxon>Primates</taxon>
        <taxon>Haplorrhini</taxon>
        <taxon>Catarrhini</taxon>
        <taxon>Hominidae</taxon>
        <taxon>Pan</taxon>
    </lineage>
</organism>